<keyword evidence="3" id="KW-0813">Transport</keyword>
<dbReference type="GO" id="GO:0055085">
    <property type="term" value="P:transmembrane transport"/>
    <property type="evidence" value="ECO:0007669"/>
    <property type="project" value="InterPro"/>
</dbReference>
<feature type="transmembrane region" description="Helical" evidence="8">
    <location>
        <begin position="168"/>
        <end position="191"/>
    </location>
</feature>
<feature type="transmembrane region" description="Helical" evidence="8">
    <location>
        <begin position="92"/>
        <end position="112"/>
    </location>
</feature>
<proteinExistence type="inferred from homology"/>
<protein>
    <submittedName>
        <fullName evidence="9">Mitochondrial carrier domain-containing protein</fullName>
    </submittedName>
</protein>
<organism evidence="9">
    <name type="scientific">Orpheovirus IHUMI-LCC2</name>
    <dbReference type="NCBI Taxonomy" id="2023057"/>
    <lineage>
        <taxon>Viruses</taxon>
        <taxon>Varidnaviria</taxon>
        <taxon>Bamfordvirae</taxon>
        <taxon>Nucleocytoviricota</taxon>
        <taxon>Megaviricetes</taxon>
        <taxon>Pimascovirales</taxon>
        <taxon>Ocovirineae</taxon>
        <taxon>Orpheoviridae</taxon>
        <taxon>Alphaorpheovirus</taxon>
        <taxon>Alphaorpheovirus massiliense</taxon>
    </lineage>
</organism>
<dbReference type="EMBL" id="LT906555">
    <property type="protein sequence ID" value="SNW62690.1"/>
    <property type="molecule type" value="Genomic_DNA"/>
</dbReference>
<keyword evidence="6 8" id="KW-1133">Transmembrane helix</keyword>
<keyword evidence="5" id="KW-0677">Repeat</keyword>
<reference evidence="9" key="1">
    <citation type="submission" date="2017-08" db="EMBL/GenBank/DDBJ databases">
        <authorList>
            <consortium name="Urmite Genomes"/>
        </authorList>
    </citation>
    <scope>NUCLEOTIDE SEQUENCE [LARGE SCALE GENOMIC DNA]</scope>
    <source>
        <strain evidence="9">IHUMI-LCC2</strain>
    </source>
</reference>
<keyword evidence="10" id="KW-1185">Reference proteome</keyword>
<feature type="transmembrane region" description="Helical" evidence="8">
    <location>
        <begin position="222"/>
        <end position="243"/>
    </location>
</feature>
<evidence type="ECO:0000256" key="2">
    <source>
        <dbReference type="ARBA" id="ARBA00006375"/>
    </source>
</evidence>
<feature type="transmembrane region" description="Helical" evidence="8">
    <location>
        <begin position="59"/>
        <end position="80"/>
    </location>
</feature>
<gene>
    <name evidence="9" type="ORF">ORPV_786</name>
</gene>
<dbReference type="Proteomes" id="UP000236316">
    <property type="component" value="Segment"/>
</dbReference>
<evidence type="ECO:0000256" key="1">
    <source>
        <dbReference type="ARBA" id="ARBA00004370"/>
    </source>
</evidence>
<evidence type="ECO:0000256" key="8">
    <source>
        <dbReference type="SAM" id="Phobius"/>
    </source>
</evidence>
<comment type="similarity">
    <text evidence="2">Belongs to the mitochondrial carrier (TC 2.A.29) family.</text>
</comment>
<dbReference type="GeneID" id="35382612"/>
<dbReference type="GO" id="GO:0006862">
    <property type="term" value="P:nucleotide transport"/>
    <property type="evidence" value="ECO:0007669"/>
    <property type="project" value="InterPro"/>
</dbReference>
<dbReference type="Gene3D" id="1.50.40.10">
    <property type="entry name" value="Mitochondrial carrier domain"/>
    <property type="match status" value="1"/>
</dbReference>
<evidence type="ECO:0000256" key="5">
    <source>
        <dbReference type="ARBA" id="ARBA00022737"/>
    </source>
</evidence>
<dbReference type="PANTHER" id="PTHR45683">
    <property type="entry name" value="MITOCHONDRIAL NICOTINAMIDE ADENINE DINUCLEOTIDE TRANSPORTER 1-RELATED-RELATED"/>
    <property type="match status" value="1"/>
</dbReference>
<keyword evidence="4 8" id="KW-0812">Transmembrane</keyword>
<evidence type="ECO:0000256" key="3">
    <source>
        <dbReference type="ARBA" id="ARBA00022448"/>
    </source>
</evidence>
<accession>A0A2I2L5B0</accession>
<evidence type="ECO:0000313" key="9">
    <source>
        <dbReference type="EMBL" id="SNW62690.1"/>
    </source>
</evidence>
<dbReference type="InterPro" id="IPR023395">
    <property type="entry name" value="MCP_dom_sf"/>
</dbReference>
<sequence length="246" mass="28775">MWIIYLQTAISAFFASFLSSTLTYPIYTFYTRSVSKYNVPNISMYSSFLHHLSNGISNIYAGYIMYLISTVFSQTIYYYFYSLFSYSSLSYIHPSFLAAILSVLFSTPLWVLNSKLSTSLYSLSYLIYTMRISDYYAGVIPSLILTINPSITYILYENLMYIMDEYKFSIIICSFVSKLIASFLTYPLVYIKVNNQINPYNIIRKWKKEGIYSLYCGIQTKLIHSLFTFVLLVYFQHIIYILLQSN</sequence>
<keyword evidence="7 8" id="KW-0472">Membrane</keyword>
<dbReference type="SUPFAM" id="SSF103506">
    <property type="entry name" value="Mitochondrial carrier"/>
    <property type="match status" value="1"/>
</dbReference>
<dbReference type="InterPro" id="IPR044712">
    <property type="entry name" value="SLC25A32-like"/>
</dbReference>
<name>A0A2I2L5B0_9VIRU</name>
<dbReference type="RefSeq" id="YP_009448992.1">
    <property type="nucleotide sequence ID" value="NC_036594.1"/>
</dbReference>
<feature type="transmembrane region" description="Helical" evidence="8">
    <location>
        <begin position="135"/>
        <end position="156"/>
    </location>
</feature>
<evidence type="ECO:0000256" key="6">
    <source>
        <dbReference type="ARBA" id="ARBA00022989"/>
    </source>
</evidence>
<dbReference type="KEGG" id="vg:35382612"/>
<comment type="subcellular location">
    <subcellularLocation>
        <location evidence="1">Membrane</location>
    </subcellularLocation>
</comment>
<evidence type="ECO:0000256" key="7">
    <source>
        <dbReference type="ARBA" id="ARBA00023136"/>
    </source>
</evidence>
<evidence type="ECO:0000256" key="4">
    <source>
        <dbReference type="ARBA" id="ARBA00022692"/>
    </source>
</evidence>
<evidence type="ECO:0000313" key="10">
    <source>
        <dbReference type="Proteomes" id="UP000236316"/>
    </source>
</evidence>
<dbReference type="GO" id="GO:0016020">
    <property type="term" value="C:membrane"/>
    <property type="evidence" value="ECO:0007669"/>
    <property type="project" value="UniProtKB-SubCell"/>
</dbReference>